<dbReference type="PRINTS" id="PR00237">
    <property type="entry name" value="GPCRRHODOPSN"/>
</dbReference>
<feature type="compositionally biased region" description="Polar residues" evidence="11">
    <location>
        <begin position="355"/>
        <end position="365"/>
    </location>
</feature>
<dbReference type="PROSITE" id="PS50262">
    <property type="entry name" value="G_PROTEIN_RECEP_F1_2"/>
    <property type="match status" value="1"/>
</dbReference>
<evidence type="ECO:0000256" key="4">
    <source>
        <dbReference type="ARBA" id="ARBA00022989"/>
    </source>
</evidence>
<comment type="caution">
    <text evidence="14">The sequence shown here is derived from an EMBL/GenBank/DDBJ whole genome shotgun (WGS) entry which is preliminary data.</text>
</comment>
<feature type="transmembrane region" description="Helical" evidence="12">
    <location>
        <begin position="117"/>
        <end position="147"/>
    </location>
</feature>
<dbReference type="GO" id="GO:0004993">
    <property type="term" value="F:G protein-coupled serotonin receptor activity"/>
    <property type="evidence" value="ECO:0007669"/>
    <property type="project" value="UniProtKB-ARBA"/>
</dbReference>
<dbReference type="GO" id="GO:0005886">
    <property type="term" value="C:plasma membrane"/>
    <property type="evidence" value="ECO:0007669"/>
    <property type="project" value="UniProtKB-SubCell"/>
</dbReference>
<keyword evidence="2" id="KW-1003">Cell membrane</keyword>
<dbReference type="OrthoDB" id="5955450at2759"/>
<dbReference type="SMART" id="SM01381">
    <property type="entry name" value="7TM_GPCR_Srsx"/>
    <property type="match status" value="1"/>
</dbReference>
<comment type="subcellular location">
    <subcellularLocation>
        <location evidence="1">Cell membrane</location>
        <topology evidence="1">Multi-pass membrane protein</topology>
    </subcellularLocation>
</comment>
<feature type="transmembrane region" description="Helical" evidence="12">
    <location>
        <begin position="89"/>
        <end position="111"/>
    </location>
</feature>
<feature type="domain" description="G-protein coupled receptors family 1 profile" evidence="13">
    <location>
        <begin position="68"/>
        <end position="495"/>
    </location>
</feature>
<evidence type="ECO:0000313" key="14">
    <source>
        <dbReference type="EMBL" id="OQV16334.1"/>
    </source>
</evidence>
<protein>
    <submittedName>
        <fullName evidence="14">5-hydroxytryptamine receptor 1A</fullName>
    </submittedName>
</protein>
<feature type="transmembrane region" description="Helical" evidence="12">
    <location>
        <begin position="53"/>
        <end position="77"/>
    </location>
</feature>
<keyword evidence="3 10" id="KW-0812">Transmembrane</keyword>
<comment type="similarity">
    <text evidence="10">Belongs to the G-protein coupled receptor 1 family.</text>
</comment>
<feature type="transmembrane region" description="Helical" evidence="12">
    <location>
        <begin position="438"/>
        <end position="459"/>
    </location>
</feature>
<gene>
    <name evidence="14" type="ORF">BV898_09480</name>
</gene>
<proteinExistence type="inferred from homology"/>
<accession>A0A1W0WMA3</accession>
<dbReference type="InterPro" id="IPR000276">
    <property type="entry name" value="GPCR_Rhodpsn"/>
</dbReference>
<keyword evidence="7" id="KW-1015">Disulfide bond</keyword>
<dbReference type="Gene3D" id="1.20.1070.10">
    <property type="entry name" value="Rhodopsin 7-helix transmembrane proteins"/>
    <property type="match status" value="2"/>
</dbReference>
<evidence type="ECO:0000256" key="5">
    <source>
        <dbReference type="ARBA" id="ARBA00023040"/>
    </source>
</evidence>
<dbReference type="GO" id="GO:0043410">
    <property type="term" value="P:positive regulation of MAPK cascade"/>
    <property type="evidence" value="ECO:0007669"/>
    <property type="project" value="TreeGrafter"/>
</dbReference>
<dbReference type="CDD" id="cd14967">
    <property type="entry name" value="7tmA_amine_R-like"/>
    <property type="match status" value="1"/>
</dbReference>
<evidence type="ECO:0000256" key="1">
    <source>
        <dbReference type="ARBA" id="ARBA00004651"/>
    </source>
</evidence>
<evidence type="ECO:0000256" key="12">
    <source>
        <dbReference type="SAM" id="Phobius"/>
    </source>
</evidence>
<keyword evidence="8 10" id="KW-0675">Receptor</keyword>
<dbReference type="PANTHER" id="PTHR24248">
    <property type="entry name" value="ADRENERGIC RECEPTOR-RELATED G-PROTEIN COUPLED RECEPTOR"/>
    <property type="match status" value="1"/>
</dbReference>
<dbReference type="SUPFAM" id="SSF81321">
    <property type="entry name" value="Family A G protein-coupled receptor-like"/>
    <property type="match status" value="1"/>
</dbReference>
<dbReference type="Proteomes" id="UP000192578">
    <property type="component" value="Unassembled WGS sequence"/>
</dbReference>
<keyword evidence="4 12" id="KW-1133">Transmembrane helix</keyword>
<dbReference type="AlphaFoldDB" id="A0A1W0WMA3"/>
<evidence type="ECO:0000256" key="7">
    <source>
        <dbReference type="ARBA" id="ARBA00023157"/>
    </source>
</evidence>
<evidence type="ECO:0000256" key="10">
    <source>
        <dbReference type="RuleBase" id="RU000688"/>
    </source>
</evidence>
<evidence type="ECO:0000256" key="8">
    <source>
        <dbReference type="ARBA" id="ARBA00023170"/>
    </source>
</evidence>
<feature type="transmembrane region" description="Helical" evidence="12">
    <location>
        <begin position="479"/>
        <end position="498"/>
    </location>
</feature>
<evidence type="ECO:0000256" key="9">
    <source>
        <dbReference type="ARBA" id="ARBA00023224"/>
    </source>
</evidence>
<keyword evidence="5 10" id="KW-0297">G-protein coupled receptor</keyword>
<dbReference type="GO" id="GO:0071880">
    <property type="term" value="P:adenylate cyclase-activating adrenergic receptor signaling pathway"/>
    <property type="evidence" value="ECO:0007669"/>
    <property type="project" value="TreeGrafter"/>
</dbReference>
<dbReference type="PANTHER" id="PTHR24248:SF199">
    <property type="entry name" value="IP13425P-RELATED"/>
    <property type="match status" value="1"/>
</dbReference>
<dbReference type="EMBL" id="MTYJ01000075">
    <property type="protein sequence ID" value="OQV16334.1"/>
    <property type="molecule type" value="Genomic_DNA"/>
</dbReference>
<keyword evidence="9 10" id="KW-0807">Transducer</keyword>
<feature type="region of interest" description="Disordered" evidence="11">
    <location>
        <begin position="340"/>
        <end position="391"/>
    </location>
</feature>
<evidence type="ECO:0000256" key="11">
    <source>
        <dbReference type="SAM" id="MobiDB-lite"/>
    </source>
</evidence>
<name>A0A1W0WMA3_HYPEX</name>
<feature type="compositionally biased region" description="Low complexity" evidence="11">
    <location>
        <begin position="377"/>
        <end position="387"/>
    </location>
</feature>
<keyword evidence="15" id="KW-1185">Reference proteome</keyword>
<dbReference type="InterPro" id="IPR017452">
    <property type="entry name" value="GPCR_Rhodpsn_7TM"/>
</dbReference>
<evidence type="ECO:0000256" key="2">
    <source>
        <dbReference type="ARBA" id="ARBA00022475"/>
    </source>
</evidence>
<evidence type="ECO:0000256" key="6">
    <source>
        <dbReference type="ARBA" id="ARBA00023136"/>
    </source>
</evidence>
<evidence type="ECO:0000259" key="13">
    <source>
        <dbReference type="PROSITE" id="PS50262"/>
    </source>
</evidence>
<feature type="transmembrane region" description="Helical" evidence="12">
    <location>
        <begin position="219"/>
        <end position="238"/>
    </location>
</feature>
<dbReference type="PROSITE" id="PS00237">
    <property type="entry name" value="G_PROTEIN_RECEP_F1_1"/>
    <property type="match status" value="1"/>
</dbReference>
<dbReference type="Pfam" id="PF00001">
    <property type="entry name" value="7tm_1"/>
    <property type="match status" value="1"/>
</dbReference>
<keyword evidence="6 12" id="KW-0472">Membrane</keyword>
<sequence>MDFIIDDVLTRHNQSLSCLDLINGSFMDPCIATGLPLDHVADPEPYSPLAVTLLSIFLGLMTVCGAVGNVLVILSVALTRKLRTVTNCFIVSLAVADLLVAVFVMPISAFVEVTGEWWFGSLVCWIFISADVFLCTSSIWNLLIISLERCMAISWPLWYGARRTRRLALYLIAVAWIVSMIICLPPLMLQGMLEGSMENGHCSYAIDEGYRIYSASGSFWIPLAIILFCYVRIFYVANRKDKLLEKAKGANNHVNSNGTTTAVVMKDGSDAKRPSNPSSESQDLLTFRQLMTPSSGGGACGSPTTTMRHTVLVRASSITETHLDSTMSLIEIRMDGWSGPTSSLSRTSSGATVKLTPNGTATNHVGNGPAIIHPSKKTNSSSTTATRSGHRRIRRAMTARLSGAVMMTGGGGARGSASSASTRMPGKQLSFKDRERKVFRVLLIILCSFVACWAGFFVIYTLEPFCAACKEIDKRVYAFFLWLGYFNSMLNPLIYAGFSKDFRQAFLAILCCRCSVGDVRARRKRLAAGGGGIRPRCRVVSP</sequence>
<evidence type="ECO:0000256" key="3">
    <source>
        <dbReference type="ARBA" id="ARBA00022692"/>
    </source>
</evidence>
<evidence type="ECO:0000313" key="15">
    <source>
        <dbReference type="Proteomes" id="UP000192578"/>
    </source>
</evidence>
<feature type="compositionally biased region" description="Low complexity" evidence="11">
    <location>
        <begin position="340"/>
        <end position="350"/>
    </location>
</feature>
<organism evidence="14 15">
    <name type="scientific">Hypsibius exemplaris</name>
    <name type="common">Freshwater tardigrade</name>
    <dbReference type="NCBI Taxonomy" id="2072580"/>
    <lineage>
        <taxon>Eukaryota</taxon>
        <taxon>Metazoa</taxon>
        <taxon>Ecdysozoa</taxon>
        <taxon>Tardigrada</taxon>
        <taxon>Eutardigrada</taxon>
        <taxon>Parachela</taxon>
        <taxon>Hypsibioidea</taxon>
        <taxon>Hypsibiidae</taxon>
        <taxon>Hypsibius</taxon>
    </lineage>
</organism>
<feature type="transmembrane region" description="Helical" evidence="12">
    <location>
        <begin position="167"/>
        <end position="189"/>
    </location>
</feature>
<reference evidence="15" key="1">
    <citation type="submission" date="2017-01" db="EMBL/GenBank/DDBJ databases">
        <title>Comparative genomics of anhydrobiosis in the tardigrade Hypsibius dujardini.</title>
        <authorList>
            <person name="Yoshida Y."/>
            <person name="Koutsovoulos G."/>
            <person name="Laetsch D."/>
            <person name="Stevens L."/>
            <person name="Kumar S."/>
            <person name="Horikawa D."/>
            <person name="Ishino K."/>
            <person name="Komine S."/>
            <person name="Tomita M."/>
            <person name="Blaxter M."/>
            <person name="Arakawa K."/>
        </authorList>
    </citation>
    <scope>NUCLEOTIDE SEQUENCE [LARGE SCALE GENOMIC DNA]</scope>
    <source>
        <strain evidence="15">Z151</strain>
    </source>
</reference>